<evidence type="ECO:0000313" key="1">
    <source>
        <dbReference type="EMBL" id="WWQ62178.1"/>
    </source>
</evidence>
<keyword evidence="1" id="KW-0067">ATP-binding</keyword>
<evidence type="ECO:0000313" key="2">
    <source>
        <dbReference type="Proteomes" id="UP001432251"/>
    </source>
</evidence>
<proteinExistence type="predicted"/>
<dbReference type="EMBL" id="CP146022">
    <property type="protein sequence ID" value="WWQ62178.1"/>
    <property type="molecule type" value="Genomic_DNA"/>
</dbReference>
<organism evidence="1 2">
    <name type="scientific">Streptomyces citrinus</name>
    <dbReference type="NCBI Taxonomy" id="3118173"/>
    <lineage>
        <taxon>Bacteria</taxon>
        <taxon>Bacillati</taxon>
        <taxon>Actinomycetota</taxon>
        <taxon>Actinomycetes</taxon>
        <taxon>Kitasatosporales</taxon>
        <taxon>Streptomycetaceae</taxon>
        <taxon>Streptomyces</taxon>
    </lineage>
</organism>
<sequence>MRDHDPGPPAAPPPGTHRPEPTGPGARVGLVPAATATVVAASGYGVALAGWSPAGVLGAGICAAVGCTAALTGGWVGARRAAAEALARQSREKGQQDAVIRQLAARLEEGIGEIAALAERVRRDEQVTQAAPPAVVPTGPEPLEQLGRAVQQTLYAGHAAVIAAGTRQQVDAFVSIARKLQALVTRSLERLDGVEREVEDPELLDALFQIDHLITRVHRAVENIAILGGAVPRHINSPVPLATLLRQAVAETEHFARVRVIRPPAGYLVVGHAAAEAIHLVAELAENATRFSPPSTQVSIRPQAVAAGIVVEIDDRGLGLTGDQAAQLNRLLAEPEHVDVNQQLRDGRTGLLVAARIARRRGLSVRLQSNVYGGTQAVVLFPHAILHREQTAPEPTQAQAPAPAPAPAVASRPAPAVAAVAPAASDPVRSSAVTTGWGPAPAAAPSHAQAPAAVRAPVPRPRQELPQRTGRPQPAPAHAVQQPAPAAPFPTPAATPPPPPRTSAPARPTRRPRQLLGPRAARPGPGAAAVRTDRWRGACRRSRHRSVAALQPGLPAGHRARPGHRRTRTAAGRP</sequence>
<accession>A0ACD5A5A5</accession>
<reference evidence="1" key="1">
    <citation type="journal article" date="2025" name="Int. J. Syst. Evol. Microbiol.">
        <title>Streptomyces citrinus sp. nov., with yellow diffusible pigment.</title>
        <authorList>
            <person name="He Y."/>
            <person name="Yang E."/>
            <person name="Xu J."/>
            <person name="Sun Y."/>
            <person name="Sun L."/>
        </authorList>
    </citation>
    <scope>NUCLEOTIDE SEQUENCE</scope>
    <source>
        <strain evidence="1">Q6</strain>
    </source>
</reference>
<protein>
    <submittedName>
        <fullName evidence="1">ATP-binding protein</fullName>
    </submittedName>
</protein>
<keyword evidence="2" id="KW-1185">Reference proteome</keyword>
<dbReference type="Proteomes" id="UP001432251">
    <property type="component" value="Chromosome"/>
</dbReference>
<keyword evidence="1" id="KW-0547">Nucleotide-binding</keyword>
<name>A0ACD5A5A5_9ACTN</name>
<gene>
    <name evidence="1" type="ORF">V2W30_01540</name>
</gene>